<feature type="region of interest" description="Disordered" evidence="5">
    <location>
        <begin position="97"/>
        <end position="126"/>
    </location>
</feature>
<dbReference type="Proteomes" id="UP001342314">
    <property type="component" value="Unassembled WGS sequence"/>
</dbReference>
<feature type="repeat" description="WD" evidence="4">
    <location>
        <begin position="815"/>
        <end position="854"/>
    </location>
</feature>
<dbReference type="InterPro" id="IPR001810">
    <property type="entry name" value="F-box_dom"/>
</dbReference>
<dbReference type="InterPro" id="IPR001680">
    <property type="entry name" value="WD40_rpt"/>
</dbReference>
<evidence type="ECO:0000256" key="3">
    <source>
        <dbReference type="ARBA" id="ARBA00022786"/>
    </source>
</evidence>
<feature type="region of interest" description="Disordered" evidence="5">
    <location>
        <begin position="620"/>
        <end position="695"/>
    </location>
</feature>
<dbReference type="InterPro" id="IPR036047">
    <property type="entry name" value="F-box-like_dom_sf"/>
</dbReference>
<dbReference type="PANTHER" id="PTHR19872">
    <property type="entry name" value="UBIQUITIN LIGASE SPECIFICITY FACTOR/HREP PROTEIN"/>
    <property type="match status" value="1"/>
</dbReference>
<dbReference type="InterPro" id="IPR051075">
    <property type="entry name" value="SCF_subunit_WD-repeat"/>
</dbReference>
<sequence>MANHRDPFTAPGPFAAPAAGPGPFSVPQPRTALPASRIRGLSPPTPAPSPQPVRVYPTASTSAAEASTSATASASASSSAWQPQGYRVSHHSPFFDAAALPPDTVPSPTHSTALGGSGAGGAPPSPLSEADLVAHLRAQVNALSRRAREHLLASLIRDTAPIDLSQLYPLIAPRLQRDFLRTLPLELALHVLSFIDDHKTLARASAVSRYWRALVEDDGVWKRMCWRSGFVPLDPPPPPPSTAFPPSPSFASPAPLLSPQAAASRLRTLEFGTRAHDADDALFTPAGRERRGTLDRSTLEEIAARAQAFGGGSGPSASAQWGEEAARMEVGGDEGAAGAAMGLGLDTGVPSLAERRGVELAEPVMVPQLATAVAGLGLSAVGTAVASPLQQSVPPPPAQQQQQQLQPLVVPAIQFGTIPPGPPLGNPYYVPPVPPYHYGPSFASPPALAQPLVAAPPKPFSYKSHFKLAFLSEQNWLRGPGTLLSTQMSVDSGVVTSMSFDDEWIVVGMDTNKVHIFESGQGTYVRTLAGHELGVWCLTLVSRGGGPRPDDGGVDAMEEDDEGWASDWDGSGKGKGKARARPPASPMGASFSQPGASSAAGLAAPSSSFFGGAAEDARTPLAASTYTSPGNGGPGPRPRRRRSFSAFDAPNPAGVGDDDDGDEERRARRGPRPSTCGGMGVGAGGPTGDSTQQGGVCGTARGWGQEGARVVSGGSDRNVRVWDVRTGRCLHVLPGHTSTVRCLRVLDGRPIAVSGARDGSIRVWDIDKGVALRTLSGHRKSVRAIEVCGNRIVSGSYDTTARLWDVDTGECLHVFRGHIGEIYSVAFDGTRVITGSLDSTVRVWSAETGEFLALLQGHTLLVGQMQLDPYNDVLVTAGSDGFVMVFSLVTYEALHRIKAHNHSVTSLQFDERFIVTGGNDGRFKLWDLRSGAFIRDLAEPCDTIWRALVRDDKIVSLSRREDRIFMDVKTFKASDEEVAGTSVV</sequence>
<evidence type="ECO:0000259" key="6">
    <source>
        <dbReference type="PROSITE" id="PS50181"/>
    </source>
</evidence>
<keyword evidence="3" id="KW-0833">Ubl conjugation pathway</keyword>
<dbReference type="Pfam" id="PF12937">
    <property type="entry name" value="F-box-like"/>
    <property type="match status" value="1"/>
</dbReference>
<dbReference type="InterPro" id="IPR015943">
    <property type="entry name" value="WD40/YVTN_repeat-like_dom_sf"/>
</dbReference>
<dbReference type="SUPFAM" id="SSF81383">
    <property type="entry name" value="F-box domain"/>
    <property type="match status" value="1"/>
</dbReference>
<feature type="compositionally biased region" description="Low complexity" evidence="5">
    <location>
        <begin position="594"/>
        <end position="603"/>
    </location>
</feature>
<dbReference type="Gene3D" id="1.20.1280.50">
    <property type="match status" value="1"/>
</dbReference>
<organism evidence="7 8">
    <name type="scientific">Rhodotorula paludigena</name>
    <dbReference type="NCBI Taxonomy" id="86838"/>
    <lineage>
        <taxon>Eukaryota</taxon>
        <taxon>Fungi</taxon>
        <taxon>Dikarya</taxon>
        <taxon>Basidiomycota</taxon>
        <taxon>Pucciniomycotina</taxon>
        <taxon>Microbotryomycetes</taxon>
        <taxon>Sporidiobolales</taxon>
        <taxon>Sporidiobolaceae</taxon>
        <taxon>Rhodotorula</taxon>
    </lineage>
</organism>
<feature type="domain" description="F-box" evidence="6">
    <location>
        <begin position="177"/>
        <end position="224"/>
    </location>
</feature>
<dbReference type="EMBL" id="BQKY01000004">
    <property type="protein sequence ID" value="GJN88978.1"/>
    <property type="molecule type" value="Genomic_DNA"/>
</dbReference>
<accession>A0AAV5GFS7</accession>
<reference evidence="7 8" key="1">
    <citation type="submission" date="2021-12" db="EMBL/GenBank/DDBJ databases">
        <title>High titer production of polyol ester of fatty acids by Rhodotorula paludigena BS15 towards product separation-free biomass refinery.</title>
        <authorList>
            <person name="Mano J."/>
            <person name="Ono H."/>
            <person name="Tanaka T."/>
            <person name="Naito K."/>
            <person name="Sushida H."/>
            <person name="Ike M."/>
            <person name="Tokuyasu K."/>
            <person name="Kitaoka M."/>
        </authorList>
    </citation>
    <scope>NUCLEOTIDE SEQUENCE [LARGE SCALE GENOMIC DNA]</scope>
    <source>
        <strain evidence="7 8">BS15</strain>
    </source>
</reference>
<dbReference type="SUPFAM" id="SSF50998">
    <property type="entry name" value="Quinoprotein alcohol dehydrogenase-like"/>
    <property type="match status" value="1"/>
</dbReference>
<keyword evidence="2" id="KW-0677">Repeat</keyword>
<evidence type="ECO:0000256" key="2">
    <source>
        <dbReference type="ARBA" id="ARBA00022737"/>
    </source>
</evidence>
<dbReference type="PROSITE" id="PS50294">
    <property type="entry name" value="WD_REPEATS_REGION"/>
    <property type="match status" value="4"/>
</dbReference>
<proteinExistence type="predicted"/>
<evidence type="ECO:0000313" key="7">
    <source>
        <dbReference type="EMBL" id="GJN88978.1"/>
    </source>
</evidence>
<evidence type="ECO:0000313" key="8">
    <source>
        <dbReference type="Proteomes" id="UP001342314"/>
    </source>
</evidence>
<dbReference type="InterPro" id="IPR011047">
    <property type="entry name" value="Quinoprotein_ADH-like_sf"/>
</dbReference>
<dbReference type="CDD" id="cd00200">
    <property type="entry name" value="WD40"/>
    <property type="match status" value="1"/>
</dbReference>
<dbReference type="PRINTS" id="PR00320">
    <property type="entry name" value="GPROTEINBRPT"/>
</dbReference>
<dbReference type="AlphaFoldDB" id="A0AAV5GFS7"/>
<feature type="region of interest" description="Disordered" evidence="5">
    <location>
        <begin position="544"/>
        <end position="603"/>
    </location>
</feature>
<feature type="repeat" description="WD" evidence="4">
    <location>
        <begin position="855"/>
        <end position="896"/>
    </location>
</feature>
<keyword evidence="8" id="KW-1185">Reference proteome</keyword>
<dbReference type="InterPro" id="IPR036322">
    <property type="entry name" value="WD40_repeat_dom_sf"/>
</dbReference>
<gene>
    <name evidence="7" type="ORF">Rhopal_001949-T1</name>
</gene>
<dbReference type="SMART" id="SM00256">
    <property type="entry name" value="FBOX"/>
    <property type="match status" value="1"/>
</dbReference>
<dbReference type="PROSITE" id="PS50082">
    <property type="entry name" value="WD_REPEATS_2"/>
    <property type="match status" value="6"/>
</dbReference>
<feature type="compositionally biased region" description="Acidic residues" evidence="5">
    <location>
        <begin position="552"/>
        <end position="564"/>
    </location>
</feature>
<dbReference type="InterPro" id="IPR019775">
    <property type="entry name" value="WD40_repeat_CS"/>
</dbReference>
<dbReference type="SMART" id="SM00320">
    <property type="entry name" value="WD40"/>
    <property type="match status" value="7"/>
</dbReference>
<evidence type="ECO:0000256" key="5">
    <source>
        <dbReference type="SAM" id="MobiDB-lite"/>
    </source>
</evidence>
<feature type="compositionally biased region" description="Low complexity" evidence="5">
    <location>
        <begin position="8"/>
        <end position="23"/>
    </location>
</feature>
<dbReference type="SUPFAM" id="SSF50978">
    <property type="entry name" value="WD40 repeat-like"/>
    <property type="match status" value="1"/>
</dbReference>
<dbReference type="PROSITE" id="PS50181">
    <property type="entry name" value="FBOX"/>
    <property type="match status" value="1"/>
</dbReference>
<evidence type="ECO:0000256" key="4">
    <source>
        <dbReference type="PROSITE-ProRule" id="PRU00221"/>
    </source>
</evidence>
<feature type="repeat" description="WD" evidence="4">
    <location>
        <begin position="733"/>
        <end position="774"/>
    </location>
</feature>
<evidence type="ECO:0000256" key="1">
    <source>
        <dbReference type="ARBA" id="ARBA00022574"/>
    </source>
</evidence>
<feature type="compositionally biased region" description="Gly residues" evidence="5">
    <location>
        <begin position="677"/>
        <end position="687"/>
    </location>
</feature>
<dbReference type="PROSITE" id="PS00678">
    <property type="entry name" value="WD_REPEATS_1"/>
    <property type="match status" value="3"/>
</dbReference>
<feature type="region of interest" description="Disordered" evidence="5">
    <location>
        <begin position="1"/>
        <end position="62"/>
    </location>
</feature>
<feature type="repeat" description="WD" evidence="4">
    <location>
        <begin position="897"/>
        <end position="936"/>
    </location>
</feature>
<feature type="repeat" description="WD" evidence="4">
    <location>
        <begin position="703"/>
        <end position="732"/>
    </location>
</feature>
<comment type="caution">
    <text evidence="7">The sequence shown here is derived from an EMBL/GenBank/DDBJ whole genome shotgun (WGS) entry which is preliminary data.</text>
</comment>
<keyword evidence="1 4" id="KW-0853">WD repeat</keyword>
<protein>
    <recommendedName>
        <fullName evidence="6">F-box domain-containing protein</fullName>
    </recommendedName>
</protein>
<feature type="repeat" description="WD" evidence="4">
    <location>
        <begin position="775"/>
        <end position="814"/>
    </location>
</feature>
<dbReference type="PANTHER" id="PTHR19872:SF9">
    <property type="entry name" value="UBIQUITIN-BINDING SDF UBIQUITIN LIGASE COMPLEX SUBUNIT"/>
    <property type="match status" value="1"/>
</dbReference>
<dbReference type="Gene3D" id="2.130.10.10">
    <property type="entry name" value="YVTN repeat-like/Quinoprotein amine dehydrogenase"/>
    <property type="match status" value="2"/>
</dbReference>
<name>A0AAV5GFS7_9BASI</name>
<dbReference type="Pfam" id="PF00400">
    <property type="entry name" value="WD40"/>
    <property type="match status" value="6"/>
</dbReference>
<dbReference type="InterPro" id="IPR020472">
    <property type="entry name" value="WD40_PAC1"/>
</dbReference>